<evidence type="ECO:0000256" key="2">
    <source>
        <dbReference type="ARBA" id="ARBA00022723"/>
    </source>
</evidence>
<comment type="similarity">
    <text evidence="1">Belongs to the HpcH/HpaI aldolase family.</text>
</comment>
<evidence type="ECO:0000259" key="4">
    <source>
        <dbReference type="Pfam" id="PF03328"/>
    </source>
</evidence>
<name>A0ABW8TPP8_9CLOT</name>
<protein>
    <submittedName>
        <fullName evidence="5">HpcH/HpaI aldolase/citrate lyase family protein</fullName>
    </submittedName>
</protein>
<sequence length="252" mass="28145">MRFKERIFKEKLYGSFIKILTNPSVTILAKNAGFDFLFYDCEHGMFTYETLHNLILMGNAVGIPSFVRVPQLARGDVSRSLDCGATGVMVPMIENREQAKLLVEWSKYPPIGHRSYSGGANTNYKSSGNHRNNMIELNESVISIVQIETVQGVMNIEEILSVEGIDAVIVGPADLAISLGIPGDYFNKIEIEAIDKVASACKKYNKGFGIIGKLELIKKYKDDINFLITKIDVDIIRDGFTQSVKDFNCLYI</sequence>
<evidence type="ECO:0000256" key="3">
    <source>
        <dbReference type="ARBA" id="ARBA00023239"/>
    </source>
</evidence>
<dbReference type="InterPro" id="IPR040442">
    <property type="entry name" value="Pyrv_kinase-like_dom_sf"/>
</dbReference>
<dbReference type="PANTHER" id="PTHR30502:SF0">
    <property type="entry name" value="PHOSPHOENOLPYRUVATE CARBOXYLASE FAMILY PROTEIN"/>
    <property type="match status" value="1"/>
</dbReference>
<evidence type="ECO:0000313" key="5">
    <source>
        <dbReference type="EMBL" id="MFL0267675.1"/>
    </source>
</evidence>
<comment type="caution">
    <text evidence="5">The sequence shown here is derived from an EMBL/GenBank/DDBJ whole genome shotgun (WGS) entry which is preliminary data.</text>
</comment>
<organism evidence="5 6">
    <name type="scientific">Candidatus Clostridium radicumherbarum</name>
    <dbReference type="NCBI Taxonomy" id="3381662"/>
    <lineage>
        <taxon>Bacteria</taxon>
        <taxon>Bacillati</taxon>
        <taxon>Bacillota</taxon>
        <taxon>Clostridia</taxon>
        <taxon>Eubacteriales</taxon>
        <taxon>Clostridiaceae</taxon>
        <taxon>Clostridium</taxon>
    </lineage>
</organism>
<dbReference type="Pfam" id="PF03328">
    <property type="entry name" value="HpcH_HpaI"/>
    <property type="match status" value="1"/>
</dbReference>
<keyword evidence="6" id="KW-1185">Reference proteome</keyword>
<dbReference type="GO" id="GO:0016829">
    <property type="term" value="F:lyase activity"/>
    <property type="evidence" value="ECO:0007669"/>
    <property type="project" value="UniProtKB-KW"/>
</dbReference>
<dbReference type="EMBL" id="JBJHZY010000001">
    <property type="protein sequence ID" value="MFL0267675.1"/>
    <property type="molecule type" value="Genomic_DNA"/>
</dbReference>
<accession>A0ABW8TPP8</accession>
<proteinExistence type="inferred from homology"/>
<evidence type="ECO:0000313" key="6">
    <source>
        <dbReference type="Proteomes" id="UP001623661"/>
    </source>
</evidence>
<dbReference type="InterPro" id="IPR005000">
    <property type="entry name" value="Aldolase/citrate-lyase_domain"/>
</dbReference>
<evidence type="ECO:0000256" key="1">
    <source>
        <dbReference type="ARBA" id="ARBA00005568"/>
    </source>
</evidence>
<dbReference type="InterPro" id="IPR050251">
    <property type="entry name" value="HpcH-HpaI_aldolase"/>
</dbReference>
<dbReference type="Gene3D" id="3.20.20.60">
    <property type="entry name" value="Phosphoenolpyruvate-binding domains"/>
    <property type="match status" value="1"/>
</dbReference>
<keyword evidence="2" id="KW-0479">Metal-binding</keyword>
<dbReference type="Proteomes" id="UP001623661">
    <property type="component" value="Unassembled WGS sequence"/>
</dbReference>
<dbReference type="PANTHER" id="PTHR30502">
    <property type="entry name" value="2-KETO-3-DEOXY-L-RHAMNONATE ALDOLASE"/>
    <property type="match status" value="1"/>
</dbReference>
<feature type="domain" description="HpcH/HpaI aldolase/citrate lyase" evidence="4">
    <location>
        <begin position="21"/>
        <end position="204"/>
    </location>
</feature>
<keyword evidence="3 5" id="KW-0456">Lyase</keyword>
<dbReference type="SUPFAM" id="SSF51621">
    <property type="entry name" value="Phosphoenolpyruvate/pyruvate domain"/>
    <property type="match status" value="1"/>
</dbReference>
<dbReference type="InterPro" id="IPR015813">
    <property type="entry name" value="Pyrv/PenolPyrv_kinase-like_dom"/>
</dbReference>
<reference evidence="5 6" key="1">
    <citation type="submission" date="2024-11" db="EMBL/GenBank/DDBJ databases">
        <authorList>
            <person name="Heng Y.C."/>
            <person name="Lim A.C.H."/>
            <person name="Lee J.K.Y."/>
            <person name="Kittelmann S."/>
        </authorList>
    </citation>
    <scope>NUCLEOTIDE SEQUENCE [LARGE SCALE GENOMIC DNA]</scope>
    <source>
        <strain evidence="5 6">WILCCON 0202</strain>
    </source>
</reference>
<gene>
    <name evidence="5" type="ORF">ACJDUH_06125</name>
</gene>
<dbReference type="RefSeq" id="WP_406764270.1">
    <property type="nucleotide sequence ID" value="NZ_JBJHZY010000001.1"/>
</dbReference>